<keyword evidence="1" id="KW-0812">Transmembrane</keyword>
<organism evidence="2 3">
    <name type="scientific">Nepenthes gracilis</name>
    <name type="common">Slender pitcher plant</name>
    <dbReference type="NCBI Taxonomy" id="150966"/>
    <lineage>
        <taxon>Eukaryota</taxon>
        <taxon>Viridiplantae</taxon>
        <taxon>Streptophyta</taxon>
        <taxon>Embryophyta</taxon>
        <taxon>Tracheophyta</taxon>
        <taxon>Spermatophyta</taxon>
        <taxon>Magnoliopsida</taxon>
        <taxon>eudicotyledons</taxon>
        <taxon>Gunneridae</taxon>
        <taxon>Pentapetalae</taxon>
        <taxon>Caryophyllales</taxon>
        <taxon>Nepenthaceae</taxon>
        <taxon>Nepenthes</taxon>
    </lineage>
</organism>
<gene>
    <name evidence="2" type="ORF">Nepgr_026332</name>
</gene>
<accession>A0AAD3T899</accession>
<dbReference type="Proteomes" id="UP001279734">
    <property type="component" value="Unassembled WGS sequence"/>
</dbReference>
<evidence type="ECO:0000313" key="2">
    <source>
        <dbReference type="EMBL" id="GMH24489.1"/>
    </source>
</evidence>
<dbReference type="AlphaFoldDB" id="A0AAD3T899"/>
<comment type="caution">
    <text evidence="2">The sequence shown here is derived from an EMBL/GenBank/DDBJ whole genome shotgun (WGS) entry which is preliminary data.</text>
</comment>
<name>A0AAD3T899_NEPGR</name>
<dbReference type="EMBL" id="BSYO01000028">
    <property type="protein sequence ID" value="GMH24489.1"/>
    <property type="molecule type" value="Genomic_DNA"/>
</dbReference>
<evidence type="ECO:0000256" key="1">
    <source>
        <dbReference type="SAM" id="Phobius"/>
    </source>
</evidence>
<evidence type="ECO:0000313" key="3">
    <source>
        <dbReference type="Proteomes" id="UP001279734"/>
    </source>
</evidence>
<reference evidence="2" key="1">
    <citation type="submission" date="2023-05" db="EMBL/GenBank/DDBJ databases">
        <title>Nepenthes gracilis genome sequencing.</title>
        <authorList>
            <person name="Fukushima K."/>
        </authorList>
    </citation>
    <scope>NUCLEOTIDE SEQUENCE</scope>
    <source>
        <strain evidence="2">SING2019-196</strain>
    </source>
</reference>
<keyword evidence="1" id="KW-0472">Membrane</keyword>
<feature type="transmembrane region" description="Helical" evidence="1">
    <location>
        <begin position="49"/>
        <end position="69"/>
    </location>
</feature>
<keyword evidence="3" id="KW-1185">Reference proteome</keyword>
<proteinExistence type="predicted"/>
<protein>
    <submittedName>
        <fullName evidence="2">Uncharacterized protein</fullName>
    </submittedName>
</protein>
<keyword evidence="1" id="KW-1133">Transmembrane helix</keyword>
<sequence>MLFSENASIAEKGRKFCLGRGKLIYSLCSLPYGVALYKSCGFHAPLYSLYSGLLQVLWLWSSLVGNLAARYGYMRYLCDLNL</sequence>